<dbReference type="SUPFAM" id="SSF48371">
    <property type="entry name" value="ARM repeat"/>
    <property type="match status" value="1"/>
</dbReference>
<dbReference type="AlphaFoldDB" id="A0A9J6D4Z1"/>
<gene>
    <name evidence="3" type="ORF">HPB51_010299</name>
</gene>
<organism evidence="3 4">
    <name type="scientific">Rhipicephalus microplus</name>
    <name type="common">Cattle tick</name>
    <name type="synonym">Boophilus microplus</name>
    <dbReference type="NCBI Taxonomy" id="6941"/>
    <lineage>
        <taxon>Eukaryota</taxon>
        <taxon>Metazoa</taxon>
        <taxon>Ecdysozoa</taxon>
        <taxon>Arthropoda</taxon>
        <taxon>Chelicerata</taxon>
        <taxon>Arachnida</taxon>
        <taxon>Acari</taxon>
        <taxon>Parasitiformes</taxon>
        <taxon>Ixodida</taxon>
        <taxon>Ixodoidea</taxon>
        <taxon>Ixodidae</taxon>
        <taxon>Rhipicephalinae</taxon>
        <taxon>Rhipicephalus</taxon>
        <taxon>Boophilus</taxon>
    </lineage>
</organism>
<dbReference type="PANTHER" id="PTHR23317">
    <property type="entry name" value="DEDICATOR OF CYTOKINESIS DOCK"/>
    <property type="match status" value="1"/>
</dbReference>
<dbReference type="GO" id="GO:0005085">
    <property type="term" value="F:guanyl-nucleotide exchange factor activity"/>
    <property type="evidence" value="ECO:0007669"/>
    <property type="project" value="InterPro"/>
</dbReference>
<sequence>MDVPKRRRFSHELSASRADFEEEIDYSDPSEDVHTSNFITDDDGAPSQATSSSESQSLPFASPTGIVRYDKFEPSEIKDLLVCFLYLIKQLNEDLLIGWWQQCRDCDLLDFFHLLELCLHQFRYMGKKHILKGRNQQSSSAQAKAMTLPARTAPPTFTQRCNSTYSENAAMENGSEVDGDSFYRALLEANMATEVGLIALDVLGLYCSRFKESLLFNDGDNPTMRRLFDIYLSFLEVGQSENLLRHLFAALRAFINKFPVALFQGDAFLCGKLCFELLRCCNSKLSTVRNEACALLYLLMRSNFEFTRRQGLTRVHLQLIVSVSRLLGEVIGLNTARFQESLSIINNYASGDKAMQRTVFPSEVKELTKKIRTVLMATTQMREHENDPEMLVDLQHSLANSYSATPALRKTWLESMAAYHIKNSSYTEVGHLAFCTTWGKK</sequence>
<dbReference type="Gene3D" id="1.25.40.410">
    <property type="match status" value="1"/>
</dbReference>
<accession>A0A9J6D4Z1</accession>
<dbReference type="InterPro" id="IPR026791">
    <property type="entry name" value="DOCK"/>
</dbReference>
<dbReference type="Pfam" id="PF06920">
    <property type="entry name" value="DHR-2_Lobe_A"/>
    <property type="match status" value="1"/>
</dbReference>
<dbReference type="VEuPathDB" id="VectorBase:LOC119178356"/>
<feature type="domain" description="DOCKER Lobe A" evidence="2">
    <location>
        <begin position="393"/>
        <end position="431"/>
    </location>
</feature>
<dbReference type="InterPro" id="IPR043161">
    <property type="entry name" value="DOCK_C_lobe_A"/>
</dbReference>
<evidence type="ECO:0000256" key="1">
    <source>
        <dbReference type="SAM" id="MobiDB-lite"/>
    </source>
</evidence>
<dbReference type="GO" id="GO:0007264">
    <property type="term" value="P:small GTPase-mediated signal transduction"/>
    <property type="evidence" value="ECO:0007669"/>
    <property type="project" value="InterPro"/>
</dbReference>
<dbReference type="PANTHER" id="PTHR23317:SF26">
    <property type="entry name" value="ZIZIMIN, ISOFORM K"/>
    <property type="match status" value="1"/>
</dbReference>
<dbReference type="EMBL" id="JABSTU010000011">
    <property type="protein sequence ID" value="KAH8009109.1"/>
    <property type="molecule type" value="Genomic_DNA"/>
</dbReference>
<protein>
    <recommendedName>
        <fullName evidence="2">DOCKER Lobe A domain-containing protein</fullName>
    </recommendedName>
</protein>
<keyword evidence="4" id="KW-1185">Reference proteome</keyword>
<reference evidence="3" key="2">
    <citation type="submission" date="2021-09" db="EMBL/GenBank/DDBJ databases">
        <authorList>
            <person name="Jia N."/>
            <person name="Wang J."/>
            <person name="Shi W."/>
            <person name="Du L."/>
            <person name="Sun Y."/>
            <person name="Zhan W."/>
            <person name="Jiang J."/>
            <person name="Wang Q."/>
            <person name="Zhang B."/>
            <person name="Ji P."/>
            <person name="Sakyi L.B."/>
            <person name="Cui X."/>
            <person name="Yuan T."/>
            <person name="Jiang B."/>
            <person name="Yang W."/>
            <person name="Lam T.T.-Y."/>
            <person name="Chang Q."/>
            <person name="Ding S."/>
            <person name="Wang X."/>
            <person name="Zhu J."/>
            <person name="Ruan X."/>
            <person name="Zhao L."/>
            <person name="Wei J."/>
            <person name="Que T."/>
            <person name="Du C."/>
            <person name="Cheng J."/>
            <person name="Dai P."/>
            <person name="Han X."/>
            <person name="Huang E."/>
            <person name="Gao Y."/>
            <person name="Liu J."/>
            <person name="Shao H."/>
            <person name="Ye R."/>
            <person name="Li L."/>
            <person name="Wei W."/>
            <person name="Wang X."/>
            <person name="Wang C."/>
            <person name="Huo Q."/>
            <person name="Li W."/>
            <person name="Guo W."/>
            <person name="Chen H."/>
            <person name="Chen S."/>
            <person name="Zhou L."/>
            <person name="Zhou L."/>
            <person name="Ni X."/>
            <person name="Tian J."/>
            <person name="Zhou Y."/>
            <person name="Sheng Y."/>
            <person name="Liu T."/>
            <person name="Pan Y."/>
            <person name="Xia L."/>
            <person name="Li J."/>
            <person name="Zhao F."/>
            <person name="Cao W."/>
        </authorList>
    </citation>
    <scope>NUCLEOTIDE SEQUENCE</scope>
    <source>
        <strain evidence="3">Rmic-2018</strain>
        <tissue evidence="3">Larvae</tissue>
    </source>
</reference>
<feature type="region of interest" description="Disordered" evidence="1">
    <location>
        <begin position="25"/>
        <end position="59"/>
    </location>
</feature>
<dbReference type="InterPro" id="IPR046769">
    <property type="entry name" value="DOCKER_Lobe_A"/>
</dbReference>
<dbReference type="InterPro" id="IPR016024">
    <property type="entry name" value="ARM-type_fold"/>
</dbReference>
<dbReference type="Proteomes" id="UP000821866">
    <property type="component" value="Chromosome 9"/>
</dbReference>
<comment type="caution">
    <text evidence="3">The sequence shown here is derived from an EMBL/GenBank/DDBJ whole genome shotgun (WGS) entry which is preliminary data.</text>
</comment>
<name>A0A9J6D4Z1_RHIMP</name>
<proteinExistence type="predicted"/>
<evidence type="ECO:0000313" key="4">
    <source>
        <dbReference type="Proteomes" id="UP000821866"/>
    </source>
</evidence>
<reference evidence="3" key="1">
    <citation type="journal article" date="2020" name="Cell">
        <title>Large-Scale Comparative Analyses of Tick Genomes Elucidate Their Genetic Diversity and Vector Capacities.</title>
        <authorList>
            <consortium name="Tick Genome and Microbiome Consortium (TIGMIC)"/>
            <person name="Jia N."/>
            <person name="Wang J."/>
            <person name="Shi W."/>
            <person name="Du L."/>
            <person name="Sun Y."/>
            <person name="Zhan W."/>
            <person name="Jiang J.F."/>
            <person name="Wang Q."/>
            <person name="Zhang B."/>
            <person name="Ji P."/>
            <person name="Bell-Sakyi L."/>
            <person name="Cui X.M."/>
            <person name="Yuan T.T."/>
            <person name="Jiang B.G."/>
            <person name="Yang W.F."/>
            <person name="Lam T.T."/>
            <person name="Chang Q.C."/>
            <person name="Ding S.J."/>
            <person name="Wang X.J."/>
            <person name="Zhu J.G."/>
            <person name="Ruan X.D."/>
            <person name="Zhao L."/>
            <person name="Wei J.T."/>
            <person name="Ye R.Z."/>
            <person name="Que T.C."/>
            <person name="Du C.H."/>
            <person name="Zhou Y.H."/>
            <person name="Cheng J.X."/>
            <person name="Dai P.F."/>
            <person name="Guo W.B."/>
            <person name="Han X.H."/>
            <person name="Huang E.J."/>
            <person name="Li L.F."/>
            <person name="Wei W."/>
            <person name="Gao Y.C."/>
            <person name="Liu J.Z."/>
            <person name="Shao H.Z."/>
            <person name="Wang X."/>
            <person name="Wang C.C."/>
            <person name="Yang T.C."/>
            <person name="Huo Q.B."/>
            <person name="Li W."/>
            <person name="Chen H.Y."/>
            <person name="Chen S.E."/>
            <person name="Zhou L.G."/>
            <person name="Ni X.B."/>
            <person name="Tian J.H."/>
            <person name="Sheng Y."/>
            <person name="Liu T."/>
            <person name="Pan Y.S."/>
            <person name="Xia L.Y."/>
            <person name="Li J."/>
            <person name="Zhao F."/>
            <person name="Cao W.C."/>
        </authorList>
    </citation>
    <scope>NUCLEOTIDE SEQUENCE</scope>
    <source>
        <strain evidence="3">Rmic-2018</strain>
    </source>
</reference>
<evidence type="ECO:0000313" key="3">
    <source>
        <dbReference type="EMBL" id="KAH8009109.1"/>
    </source>
</evidence>
<evidence type="ECO:0000259" key="2">
    <source>
        <dbReference type="Pfam" id="PF06920"/>
    </source>
</evidence>
<feature type="compositionally biased region" description="Low complexity" evidence="1">
    <location>
        <begin position="47"/>
        <end position="57"/>
    </location>
</feature>